<keyword evidence="1" id="KW-0812">Transmembrane</keyword>
<proteinExistence type="predicted"/>
<dbReference type="RefSeq" id="WP_228084647.1">
    <property type="nucleotide sequence ID" value="NZ_CP064041.1"/>
</dbReference>
<evidence type="ECO:0000256" key="1">
    <source>
        <dbReference type="SAM" id="Phobius"/>
    </source>
</evidence>
<comment type="caution">
    <text evidence="2">The sequence shown here is derived from an EMBL/GenBank/DDBJ whole genome shotgun (WGS) entry which is preliminary data.</text>
</comment>
<protein>
    <submittedName>
        <fullName evidence="2">Uncharacterized protein</fullName>
    </submittedName>
</protein>
<evidence type="ECO:0000313" key="3">
    <source>
        <dbReference type="Proteomes" id="UP000726777"/>
    </source>
</evidence>
<keyword evidence="1" id="KW-0472">Membrane</keyword>
<name>A0A9Q3UHU9_VIBPH</name>
<accession>A0A9Q3UHU9</accession>
<feature type="transmembrane region" description="Helical" evidence="1">
    <location>
        <begin position="76"/>
        <end position="96"/>
    </location>
</feature>
<sequence length="99" mass="11512">MFFRKRRTVEQILASFESGNCTDDFPSLERLKLYEQWKPGTAQKILDGVLSYQELRLLAELQEVKQAIYHSYKRQLISFSVKVAAIFAVDVVVYISTFT</sequence>
<keyword evidence="1" id="KW-1133">Transmembrane helix</keyword>
<dbReference type="EMBL" id="JACVHL010000050">
    <property type="protein sequence ID" value="MCC3808387.1"/>
    <property type="molecule type" value="Genomic_DNA"/>
</dbReference>
<dbReference type="AlphaFoldDB" id="A0A9Q3UHU9"/>
<gene>
    <name evidence="2" type="ORF">IB292_25665</name>
</gene>
<organism evidence="2 3">
    <name type="scientific">Vibrio parahaemolyticus</name>
    <dbReference type="NCBI Taxonomy" id="670"/>
    <lineage>
        <taxon>Bacteria</taxon>
        <taxon>Pseudomonadati</taxon>
        <taxon>Pseudomonadota</taxon>
        <taxon>Gammaproteobacteria</taxon>
        <taxon>Vibrionales</taxon>
        <taxon>Vibrionaceae</taxon>
        <taxon>Vibrio</taxon>
    </lineage>
</organism>
<evidence type="ECO:0000313" key="2">
    <source>
        <dbReference type="EMBL" id="MCC3808387.1"/>
    </source>
</evidence>
<dbReference type="Proteomes" id="UP000726777">
    <property type="component" value="Unassembled WGS sequence"/>
</dbReference>
<reference evidence="2" key="1">
    <citation type="submission" date="2020-09" db="EMBL/GenBank/DDBJ databases">
        <title>Genome sequence of Vibrio parahaemolyticus isolates.</title>
        <authorList>
            <person name="Hammerl J.A."/>
            <person name="Strauch E."/>
        </authorList>
    </citation>
    <scope>NUCLEOTIDE SEQUENCE</scope>
    <source>
        <strain evidence="2">17-VB00146</strain>
    </source>
</reference>